<evidence type="ECO:0000313" key="6">
    <source>
        <dbReference type="EMBL" id="KAD7117712.1"/>
    </source>
</evidence>
<evidence type="ECO:0000256" key="1">
    <source>
        <dbReference type="ARBA" id="ARBA00004586"/>
    </source>
</evidence>
<feature type="region of interest" description="Disordered" evidence="4">
    <location>
        <begin position="223"/>
        <end position="275"/>
    </location>
</feature>
<accession>A0A5N6PWG5</accession>
<dbReference type="EMBL" id="SZYD01000002">
    <property type="protein sequence ID" value="KAD7117712.1"/>
    <property type="molecule type" value="Genomic_DNA"/>
</dbReference>
<dbReference type="OrthoDB" id="420380at2759"/>
<keyword evidence="2" id="KW-0479">Metal-binding</keyword>
<dbReference type="Proteomes" id="UP000326396">
    <property type="component" value="Linkage Group LG10"/>
</dbReference>
<evidence type="ECO:0000313" key="7">
    <source>
        <dbReference type="Proteomes" id="UP000326396"/>
    </source>
</evidence>
<keyword evidence="5" id="KW-0812">Transmembrane</keyword>
<keyword evidence="7" id="KW-1185">Reference proteome</keyword>
<dbReference type="AlphaFoldDB" id="A0A5N6PWG5"/>
<dbReference type="GO" id="GO:0004656">
    <property type="term" value="F:procollagen-proline 4-dioxygenase activity"/>
    <property type="evidence" value="ECO:0007669"/>
    <property type="project" value="TreeGrafter"/>
</dbReference>
<dbReference type="PANTHER" id="PTHR10869">
    <property type="entry name" value="PROLYL 4-HYDROXYLASE ALPHA SUBUNIT"/>
    <property type="match status" value="1"/>
</dbReference>
<evidence type="ECO:0000256" key="5">
    <source>
        <dbReference type="SAM" id="Phobius"/>
    </source>
</evidence>
<dbReference type="GO" id="GO:0046872">
    <property type="term" value="F:metal ion binding"/>
    <property type="evidence" value="ECO:0007669"/>
    <property type="project" value="UniProtKB-KW"/>
</dbReference>
<comment type="caution">
    <text evidence="6">The sequence shown here is derived from an EMBL/GenBank/DDBJ whole genome shotgun (WGS) entry which is preliminary data.</text>
</comment>
<comment type="subcellular location">
    <subcellularLocation>
        <location evidence="1">Endoplasmic reticulum membrane</location>
    </subcellularLocation>
</comment>
<keyword evidence="3" id="KW-0408">Iron</keyword>
<feature type="transmembrane region" description="Helical" evidence="5">
    <location>
        <begin position="21"/>
        <end position="42"/>
    </location>
</feature>
<dbReference type="InterPro" id="IPR045054">
    <property type="entry name" value="P4HA-like"/>
</dbReference>
<evidence type="ECO:0000256" key="2">
    <source>
        <dbReference type="ARBA" id="ARBA00022723"/>
    </source>
</evidence>
<dbReference type="Gene3D" id="2.60.120.620">
    <property type="entry name" value="q2cbj1_9rhob like domain"/>
    <property type="match status" value="1"/>
</dbReference>
<protein>
    <recommendedName>
        <fullName evidence="8">Prolyl 4-hydroxylase alpha subunit domain-containing protein</fullName>
    </recommendedName>
</protein>
<sequence length="291" mass="32302">MASKGRIYPRSSLRKSSPSTLIFPLLITGSIFLLIILSVVILRIPNDSPDPPKAREVNSIIHHTVERKLVDDRADQWVEVISWEPRAVIYHNFLSQDECEHLINLAKPHMVKSAVIDNETGQSRDSRVRTSSGTFLSRGFDEKIRTIEKRIADFTFLPVGEPNEIEDDAESVVPSDQWFRRSSSEGHLISGSQGHLISGSEGHLISGSEGHLISGSEGYLISGSKRRRQRKRRGRRLQSAAEDTADSGMLENDGGGNAGEGFDRRSREGDRQRSSIVGGEGCGFWNVVGWL</sequence>
<evidence type="ECO:0000256" key="3">
    <source>
        <dbReference type="ARBA" id="ARBA00023004"/>
    </source>
</evidence>
<proteinExistence type="predicted"/>
<reference evidence="6 7" key="1">
    <citation type="submission" date="2019-05" db="EMBL/GenBank/DDBJ databases">
        <title>Mikania micrantha, genome provides insights into the molecular mechanism of rapid growth.</title>
        <authorList>
            <person name="Liu B."/>
        </authorList>
    </citation>
    <scope>NUCLEOTIDE SEQUENCE [LARGE SCALE GENOMIC DNA]</scope>
    <source>
        <strain evidence="6">NLD-2019</strain>
        <tissue evidence="6">Leaf</tissue>
    </source>
</reference>
<feature type="compositionally biased region" description="Basic and acidic residues" evidence="4">
    <location>
        <begin position="261"/>
        <end position="273"/>
    </location>
</feature>
<organism evidence="6 7">
    <name type="scientific">Mikania micrantha</name>
    <name type="common">bitter vine</name>
    <dbReference type="NCBI Taxonomy" id="192012"/>
    <lineage>
        <taxon>Eukaryota</taxon>
        <taxon>Viridiplantae</taxon>
        <taxon>Streptophyta</taxon>
        <taxon>Embryophyta</taxon>
        <taxon>Tracheophyta</taxon>
        <taxon>Spermatophyta</taxon>
        <taxon>Magnoliopsida</taxon>
        <taxon>eudicotyledons</taxon>
        <taxon>Gunneridae</taxon>
        <taxon>Pentapetalae</taxon>
        <taxon>asterids</taxon>
        <taxon>campanulids</taxon>
        <taxon>Asterales</taxon>
        <taxon>Asteraceae</taxon>
        <taxon>Asteroideae</taxon>
        <taxon>Heliantheae alliance</taxon>
        <taxon>Eupatorieae</taxon>
        <taxon>Mikania</taxon>
    </lineage>
</organism>
<feature type="compositionally biased region" description="Basic residues" evidence="4">
    <location>
        <begin position="224"/>
        <end position="236"/>
    </location>
</feature>
<dbReference type="GO" id="GO:0005789">
    <property type="term" value="C:endoplasmic reticulum membrane"/>
    <property type="evidence" value="ECO:0007669"/>
    <property type="project" value="UniProtKB-SubCell"/>
</dbReference>
<keyword evidence="5" id="KW-1133">Transmembrane helix</keyword>
<evidence type="ECO:0008006" key="8">
    <source>
        <dbReference type="Google" id="ProtNLM"/>
    </source>
</evidence>
<name>A0A5N6PWG5_9ASTR</name>
<dbReference type="PANTHER" id="PTHR10869:SF123">
    <property type="entry name" value="PROLYL 4-HYDROXYLASE 10-RELATED"/>
    <property type="match status" value="1"/>
</dbReference>
<evidence type="ECO:0000256" key="4">
    <source>
        <dbReference type="SAM" id="MobiDB-lite"/>
    </source>
</evidence>
<gene>
    <name evidence="6" type="ORF">E3N88_04980</name>
</gene>
<keyword evidence="5" id="KW-0472">Membrane</keyword>